<dbReference type="Proteomes" id="UP000019243">
    <property type="component" value="Unassembled WGS sequence"/>
</dbReference>
<evidence type="ECO:0000256" key="2">
    <source>
        <dbReference type="ARBA" id="ARBA00022692"/>
    </source>
</evidence>
<dbReference type="InterPro" id="IPR053150">
    <property type="entry name" value="Teicoplanin_resist-assoc"/>
</dbReference>
<evidence type="ECO:0000256" key="4">
    <source>
        <dbReference type="ARBA" id="ARBA00023136"/>
    </source>
</evidence>
<dbReference type="STRING" id="1265861.BCAMP_08130"/>
<evidence type="ECO:0000313" key="9">
    <source>
        <dbReference type="Proteomes" id="UP000019243"/>
    </source>
</evidence>
<dbReference type="GO" id="GO:0016020">
    <property type="term" value="C:membrane"/>
    <property type="evidence" value="ECO:0007669"/>
    <property type="project" value="UniProtKB-SubCell"/>
</dbReference>
<organism evidence="8 9">
    <name type="scientific">Brochothrix campestris FSL F6-1037</name>
    <dbReference type="NCBI Taxonomy" id="1265861"/>
    <lineage>
        <taxon>Bacteria</taxon>
        <taxon>Bacillati</taxon>
        <taxon>Bacillota</taxon>
        <taxon>Bacilli</taxon>
        <taxon>Bacillales</taxon>
        <taxon>Listeriaceae</taxon>
        <taxon>Brochothrix</taxon>
    </lineage>
</organism>
<dbReference type="InterPro" id="IPR021192">
    <property type="entry name" value="UCP031578_Vanz/RDD"/>
</dbReference>
<name>W7CR45_9LIST</name>
<evidence type="ECO:0000259" key="7">
    <source>
        <dbReference type="Pfam" id="PF06271"/>
    </source>
</evidence>
<comment type="caution">
    <text evidence="8">The sequence shown here is derived from an EMBL/GenBank/DDBJ whole genome shotgun (WGS) entry which is preliminary data.</text>
</comment>
<feature type="transmembrane region" description="Helical" evidence="5">
    <location>
        <begin position="218"/>
        <end position="237"/>
    </location>
</feature>
<accession>W7CR45</accession>
<feature type="domain" description="RDD" evidence="7">
    <location>
        <begin position="214"/>
        <end position="359"/>
    </location>
</feature>
<reference evidence="8 9" key="1">
    <citation type="submission" date="2012-12" db="EMBL/GenBank/DDBJ databases">
        <title>Novel taxa of Listeriaceae from agricultural environments in the United States.</title>
        <authorList>
            <person name="den Bakker H.C."/>
            <person name="Allred A."/>
            <person name="Warchocki S."/>
            <person name="Wright E.M."/>
            <person name="Burrell A."/>
            <person name="Nightingale K.K."/>
            <person name="Kephart D."/>
            <person name="Wiedmann M."/>
        </authorList>
    </citation>
    <scope>NUCLEOTIDE SEQUENCE [LARGE SCALE GENOMIC DNA]</scope>
    <source>
        <strain evidence="8 9">FSL F6-1037</strain>
    </source>
</reference>
<keyword evidence="2 5" id="KW-0812">Transmembrane</keyword>
<dbReference type="OrthoDB" id="4822551at2"/>
<feature type="domain" description="VanZ-like" evidence="6">
    <location>
        <begin position="48"/>
        <end position="191"/>
    </location>
</feature>
<protein>
    <submittedName>
        <fullName evidence="8">VanZ/RDD domain-containing protein</fullName>
    </submittedName>
</protein>
<dbReference type="EMBL" id="AODH01000031">
    <property type="protein sequence ID" value="EUJ39105.1"/>
    <property type="molecule type" value="Genomic_DNA"/>
</dbReference>
<dbReference type="AlphaFoldDB" id="W7CR45"/>
<dbReference type="PANTHER" id="PTHR36834:SF1">
    <property type="entry name" value="INTEGRAL MEMBRANE PROTEIN"/>
    <property type="match status" value="1"/>
</dbReference>
<gene>
    <name evidence="8" type="ORF">BCAMP_08130</name>
</gene>
<evidence type="ECO:0000313" key="8">
    <source>
        <dbReference type="EMBL" id="EUJ39105.1"/>
    </source>
</evidence>
<evidence type="ECO:0000259" key="6">
    <source>
        <dbReference type="Pfam" id="PF04892"/>
    </source>
</evidence>
<dbReference type="PANTHER" id="PTHR36834">
    <property type="entry name" value="MEMBRANE PROTEIN-RELATED"/>
    <property type="match status" value="1"/>
</dbReference>
<dbReference type="InterPro" id="IPR006976">
    <property type="entry name" value="VanZ-like"/>
</dbReference>
<keyword evidence="3 5" id="KW-1133">Transmembrane helix</keyword>
<feature type="transmembrane region" description="Helical" evidence="5">
    <location>
        <begin position="6"/>
        <end position="27"/>
    </location>
</feature>
<feature type="transmembrane region" description="Helical" evidence="5">
    <location>
        <begin position="39"/>
        <end position="61"/>
    </location>
</feature>
<sequence>MDVYLYPLKTAALIFPLIALVISLPFLIRQYYKYGGFSFWRALIIYSFIFYLLCSYLLVILPLPSQANVSQLTTAKTQLMPLRFLVDFVQHTAFSLTNPHTYITALKQGVFIQPLFNLMLLLPLGVYLRFYFKRSLLFIIITAFCVSLFFEVTQLSGLYGYYDRSYRLFDVDDLLLNTVGGWIGYALAPLLTFFIPSDETLRNNAYSRSHQVSYLRRLMAFLIDWLLIGIIGEFMMIKNHSLFSGTVLYQFSWLNTASYILTIVVFFIMIPYIFNGRTLGKLIVHLKIVDDLDQSPSLPQYFIRYGLLYGVVFTLINVEFNLLELTGTSDNLNLLNYLIYIVFFFILVFVVHLLINKLRKNAPLFYEKISYTHMMSSFSLFRKKTTRK</sequence>
<feature type="transmembrane region" description="Helical" evidence="5">
    <location>
        <begin position="257"/>
        <end position="274"/>
    </location>
</feature>
<dbReference type="Pfam" id="PF06271">
    <property type="entry name" value="RDD"/>
    <property type="match status" value="1"/>
</dbReference>
<evidence type="ECO:0000256" key="5">
    <source>
        <dbReference type="SAM" id="Phobius"/>
    </source>
</evidence>
<keyword evidence="4 5" id="KW-0472">Membrane</keyword>
<evidence type="ECO:0000256" key="1">
    <source>
        <dbReference type="ARBA" id="ARBA00004141"/>
    </source>
</evidence>
<keyword evidence="9" id="KW-1185">Reference proteome</keyword>
<dbReference type="Pfam" id="PF04892">
    <property type="entry name" value="VanZ"/>
    <property type="match status" value="1"/>
</dbReference>
<feature type="transmembrane region" description="Helical" evidence="5">
    <location>
        <begin position="137"/>
        <end position="162"/>
    </location>
</feature>
<dbReference type="InterPro" id="IPR010432">
    <property type="entry name" value="RDD"/>
</dbReference>
<dbReference type="PIRSF" id="PIRSF031578">
    <property type="entry name" value="Uncharacterised_Vanz_RDD-cont"/>
    <property type="match status" value="1"/>
</dbReference>
<feature type="transmembrane region" description="Helical" evidence="5">
    <location>
        <begin position="302"/>
        <end position="322"/>
    </location>
</feature>
<feature type="transmembrane region" description="Helical" evidence="5">
    <location>
        <begin position="174"/>
        <end position="197"/>
    </location>
</feature>
<feature type="transmembrane region" description="Helical" evidence="5">
    <location>
        <begin position="111"/>
        <end position="130"/>
    </location>
</feature>
<comment type="subcellular location">
    <subcellularLocation>
        <location evidence="1">Membrane</location>
        <topology evidence="1">Multi-pass membrane protein</topology>
    </subcellularLocation>
</comment>
<proteinExistence type="predicted"/>
<feature type="transmembrane region" description="Helical" evidence="5">
    <location>
        <begin position="334"/>
        <end position="355"/>
    </location>
</feature>
<dbReference type="RefSeq" id="WP_035314845.1">
    <property type="nucleotide sequence ID" value="NZ_AODH01000031.1"/>
</dbReference>
<evidence type="ECO:0000256" key="3">
    <source>
        <dbReference type="ARBA" id="ARBA00022989"/>
    </source>
</evidence>